<gene>
    <name evidence="6" type="ORF">KIH73_00190</name>
</gene>
<keyword evidence="2 6" id="KW-0418">Kinase</keyword>
<evidence type="ECO:0000313" key="6">
    <source>
        <dbReference type="EMBL" id="MBW3081815.1"/>
    </source>
</evidence>
<evidence type="ECO:0000256" key="3">
    <source>
        <dbReference type="ARBA" id="ARBA00023012"/>
    </source>
</evidence>
<evidence type="ECO:0000256" key="2">
    <source>
        <dbReference type="ARBA" id="ARBA00022777"/>
    </source>
</evidence>
<dbReference type="CDD" id="cd16917">
    <property type="entry name" value="HATPase_UhpB-NarQ-NarX-like"/>
    <property type="match status" value="1"/>
</dbReference>
<sequence>MRRLVDKTVLAGLCLTLAVMDLHAVAVPFVAAMLAAVCGTTLFEWLRDPHRRAALAAGGLLAACVVPHLCWFLPLGAYDSMRLDRDGAARDGSGDPAPARTGRSAWAAARWLWLAPTAVTAACAAARRSPLAPSFLVALVLLTVVAALFGMSVRREDRLAHALPRIEDVARDVMRRQRSRIADGEEERAAAVRMATMAERTRIAREIHDNVGHLLTRAIMQTEAARVVADASGDEAGAARLAGIGATVDEAMTMVRRSVHDLEDAGTDVHAQIRAAASSFDAATAGFSVRLDDAIGQAPAPVARCLATVIREALSNVAHHSTADEVSVVLHDFPAFWQLVVQDNGGPAAGARTGAPRGMGLADIDARVRPLGGTATYGPYGAGWRVFASIPKAPWADTARKEQG</sequence>
<keyword evidence="4" id="KW-0812">Transmembrane</keyword>
<comment type="caution">
    <text evidence="6">The sequence shown here is derived from an EMBL/GenBank/DDBJ whole genome shotgun (WGS) entry which is preliminary data.</text>
</comment>
<dbReference type="PANTHER" id="PTHR24421">
    <property type="entry name" value="NITRATE/NITRITE SENSOR PROTEIN NARX-RELATED"/>
    <property type="match status" value="1"/>
</dbReference>
<proteinExistence type="predicted"/>
<dbReference type="Proteomes" id="UP000812844">
    <property type="component" value="Unassembled WGS sequence"/>
</dbReference>
<keyword evidence="1" id="KW-0808">Transferase</keyword>
<protein>
    <submittedName>
        <fullName evidence="6">Two-component sensor histidine kinase</fullName>
    </submittedName>
</protein>
<evidence type="ECO:0000259" key="5">
    <source>
        <dbReference type="Pfam" id="PF07730"/>
    </source>
</evidence>
<organism evidence="6 7">
    <name type="scientific">Bifidobacterium phasiani</name>
    <dbReference type="NCBI Taxonomy" id="2834431"/>
    <lineage>
        <taxon>Bacteria</taxon>
        <taxon>Bacillati</taxon>
        <taxon>Actinomycetota</taxon>
        <taxon>Actinomycetes</taxon>
        <taxon>Bifidobacteriales</taxon>
        <taxon>Bifidobacteriaceae</taxon>
        <taxon>Bifidobacterium</taxon>
    </lineage>
</organism>
<reference evidence="6 7" key="1">
    <citation type="submission" date="2021-05" db="EMBL/GenBank/DDBJ databases">
        <title>Phylogenetic classification of ten novel species belonging to the genus Bifidobacterium comprising B. colchicus sp. nov., B. abeli sp. nov., B. bicoloris sp. nov., B. guerezis sp. nov., B. rosaliae sp. nov., B. santillanensis sp. nov., B. argentati sp. nov., B. amazzoni sp. nov., B. pluviali sp. nov., and B. pinnaculum sp. nov.</title>
        <authorList>
            <person name="Lugli G.A."/>
            <person name="Ruiz Garcia L."/>
            <person name="Margolles A."/>
            <person name="Ventura M."/>
        </authorList>
    </citation>
    <scope>NUCLEOTIDE SEQUENCE [LARGE SCALE GENOMIC DNA]</scope>
    <source>
        <strain evidence="6 7">6T3</strain>
    </source>
</reference>
<name>A0ABS6W6K7_9BIFI</name>
<feature type="transmembrane region" description="Helical" evidence="4">
    <location>
        <begin position="135"/>
        <end position="153"/>
    </location>
</feature>
<evidence type="ECO:0000256" key="1">
    <source>
        <dbReference type="ARBA" id="ARBA00022679"/>
    </source>
</evidence>
<evidence type="ECO:0000313" key="7">
    <source>
        <dbReference type="Proteomes" id="UP000812844"/>
    </source>
</evidence>
<keyword evidence="7" id="KW-1185">Reference proteome</keyword>
<feature type="transmembrane region" description="Helical" evidence="4">
    <location>
        <begin position="52"/>
        <end position="75"/>
    </location>
</feature>
<dbReference type="EMBL" id="JAHBBD010000001">
    <property type="protein sequence ID" value="MBW3081815.1"/>
    <property type="molecule type" value="Genomic_DNA"/>
</dbReference>
<keyword evidence="4" id="KW-1133">Transmembrane helix</keyword>
<keyword evidence="4" id="KW-0472">Membrane</keyword>
<dbReference type="InterPro" id="IPR050482">
    <property type="entry name" value="Sensor_HK_TwoCompSys"/>
</dbReference>
<accession>A0ABS6W6K7</accession>
<dbReference type="Pfam" id="PF07730">
    <property type="entry name" value="HisKA_3"/>
    <property type="match status" value="1"/>
</dbReference>
<keyword evidence="3" id="KW-0902">Two-component regulatory system</keyword>
<evidence type="ECO:0000256" key="4">
    <source>
        <dbReference type="SAM" id="Phobius"/>
    </source>
</evidence>
<dbReference type="GO" id="GO:0016301">
    <property type="term" value="F:kinase activity"/>
    <property type="evidence" value="ECO:0007669"/>
    <property type="project" value="UniProtKB-KW"/>
</dbReference>
<dbReference type="InterPro" id="IPR011712">
    <property type="entry name" value="Sig_transdc_His_kin_sub3_dim/P"/>
</dbReference>
<dbReference type="RefSeq" id="WP_219079505.1">
    <property type="nucleotide sequence ID" value="NZ_JAHBBD010000001.1"/>
</dbReference>
<feature type="domain" description="Signal transduction histidine kinase subgroup 3 dimerisation and phosphoacceptor" evidence="5">
    <location>
        <begin position="199"/>
        <end position="264"/>
    </location>
</feature>